<dbReference type="PANTHER" id="PTHR43201">
    <property type="entry name" value="ACYL-COA SYNTHETASE"/>
    <property type="match status" value="1"/>
</dbReference>
<name>A0A848KTV4_9ACTN</name>
<evidence type="ECO:0000259" key="4">
    <source>
        <dbReference type="Pfam" id="PF13193"/>
    </source>
</evidence>
<dbReference type="InterPro" id="IPR025110">
    <property type="entry name" value="AMP-bd_C"/>
</dbReference>
<feature type="domain" description="AMP-dependent synthetase/ligase" evidence="3">
    <location>
        <begin position="9"/>
        <end position="372"/>
    </location>
</feature>
<evidence type="ECO:0000256" key="1">
    <source>
        <dbReference type="ARBA" id="ARBA00006432"/>
    </source>
</evidence>
<dbReference type="Pfam" id="PF13193">
    <property type="entry name" value="AMP-binding_C"/>
    <property type="match status" value="1"/>
</dbReference>
<evidence type="ECO:0000313" key="5">
    <source>
        <dbReference type="EMBL" id="NMO01702.1"/>
    </source>
</evidence>
<dbReference type="Pfam" id="PF00501">
    <property type="entry name" value="AMP-binding"/>
    <property type="match status" value="1"/>
</dbReference>
<accession>A0A848KTV4</accession>
<proteinExistence type="inferred from homology"/>
<dbReference type="InterPro" id="IPR020845">
    <property type="entry name" value="AMP-binding_CS"/>
</dbReference>
<sequence>MNTLPSLLRHRADTGPDDVFLVFQGSDARVEITYADMADRAQSTAAALSALGVTAGERVVAAVTNSVEFFEIWFGTVELGAVFVPVNPLNAADEICWILTDTRAMLAIGNDDTVETLRAGAQSAGGDVSVVRVDDVAAHARAIGNSGAATYPAASSKIAPTDAAAILYTSGTTSRPKGVVVTHANYLHAGTEVARHLDLGSDDRWLVVLPLFHANAQYYCTMSAMVAGASIAVGHRFSASNWARWAHELRPTLASLFAAPVRMILRAPRTDDDGRNGLRATLFAQHLDADDVADFESTFDCPLIQLYGMTETIAPATFNQLGPDRRADRIGPALGGRVLRVVDAAGNDVADGEVGELLVGGLPGQSLMAGYLNNPDATASAMADGWLHTGDLVAVDADGSYRFVDRAKDMIKRSGENIAASEIERVVDAHPAVAESAAVGVADPVYDEAIVVHAVLAPGAQASPDDIISWCAQRLARFKVPDAVVLCTELPRTSVGKVRKADLRQPSQFDSTTTTFTASTQSQGVLS</sequence>
<keyword evidence="6" id="KW-1185">Reference proteome</keyword>
<evidence type="ECO:0000259" key="3">
    <source>
        <dbReference type="Pfam" id="PF00501"/>
    </source>
</evidence>
<comment type="similarity">
    <text evidence="1">Belongs to the ATP-dependent AMP-binding enzyme family.</text>
</comment>
<dbReference type="Gene3D" id="3.40.50.12780">
    <property type="entry name" value="N-terminal domain of ligase-like"/>
    <property type="match status" value="1"/>
</dbReference>
<keyword evidence="2 5" id="KW-0436">Ligase</keyword>
<dbReference type="Gene3D" id="3.30.300.30">
    <property type="match status" value="1"/>
</dbReference>
<dbReference type="AlphaFoldDB" id="A0A848KTV4"/>
<dbReference type="InterPro" id="IPR042099">
    <property type="entry name" value="ANL_N_sf"/>
</dbReference>
<dbReference type="InterPro" id="IPR000873">
    <property type="entry name" value="AMP-dep_synth/lig_dom"/>
</dbReference>
<dbReference type="Proteomes" id="UP000550729">
    <property type="component" value="Unassembled WGS sequence"/>
</dbReference>
<dbReference type="EMBL" id="JABBNB010000009">
    <property type="protein sequence ID" value="NMO01702.1"/>
    <property type="molecule type" value="Genomic_DNA"/>
</dbReference>
<dbReference type="GO" id="GO:0031956">
    <property type="term" value="F:medium-chain fatty acid-CoA ligase activity"/>
    <property type="evidence" value="ECO:0007669"/>
    <property type="project" value="TreeGrafter"/>
</dbReference>
<dbReference type="PANTHER" id="PTHR43201:SF5">
    <property type="entry name" value="MEDIUM-CHAIN ACYL-COA LIGASE ACSF2, MITOCHONDRIAL"/>
    <property type="match status" value="1"/>
</dbReference>
<reference evidence="5 6" key="1">
    <citation type="submission" date="2020-04" db="EMBL/GenBank/DDBJ databases">
        <title>Gordonia sp. nov. TBRC 11910.</title>
        <authorList>
            <person name="Suriyachadkun C."/>
        </authorList>
    </citation>
    <scope>NUCLEOTIDE SEQUENCE [LARGE SCALE GENOMIC DNA]</scope>
    <source>
        <strain evidence="5 6">TBRC 11910</strain>
    </source>
</reference>
<evidence type="ECO:0000313" key="6">
    <source>
        <dbReference type="Proteomes" id="UP000550729"/>
    </source>
</evidence>
<dbReference type="SUPFAM" id="SSF56801">
    <property type="entry name" value="Acetyl-CoA synthetase-like"/>
    <property type="match status" value="1"/>
</dbReference>
<organism evidence="5 6">
    <name type="scientific">Gordonia asplenii</name>
    <dbReference type="NCBI Taxonomy" id="2725283"/>
    <lineage>
        <taxon>Bacteria</taxon>
        <taxon>Bacillati</taxon>
        <taxon>Actinomycetota</taxon>
        <taxon>Actinomycetes</taxon>
        <taxon>Mycobacteriales</taxon>
        <taxon>Gordoniaceae</taxon>
        <taxon>Gordonia</taxon>
    </lineage>
</organism>
<evidence type="ECO:0000256" key="2">
    <source>
        <dbReference type="ARBA" id="ARBA00022598"/>
    </source>
</evidence>
<feature type="domain" description="AMP-binding enzyme C-terminal" evidence="4">
    <location>
        <begin position="422"/>
        <end position="497"/>
    </location>
</feature>
<dbReference type="GO" id="GO:0006631">
    <property type="term" value="P:fatty acid metabolic process"/>
    <property type="evidence" value="ECO:0007669"/>
    <property type="project" value="TreeGrafter"/>
</dbReference>
<gene>
    <name evidence="5" type="ORF">HH308_10800</name>
</gene>
<comment type="caution">
    <text evidence="5">The sequence shown here is derived from an EMBL/GenBank/DDBJ whole genome shotgun (WGS) entry which is preliminary data.</text>
</comment>
<dbReference type="InterPro" id="IPR045851">
    <property type="entry name" value="AMP-bd_C_sf"/>
</dbReference>
<protein>
    <submittedName>
        <fullName evidence="5">ATP-dependent acyl-CoA ligase</fullName>
    </submittedName>
</protein>
<dbReference type="PROSITE" id="PS00455">
    <property type="entry name" value="AMP_BINDING"/>
    <property type="match status" value="1"/>
</dbReference>